<feature type="coiled-coil region" evidence="2">
    <location>
        <begin position="1474"/>
        <end position="1501"/>
    </location>
</feature>
<dbReference type="Pfam" id="PF13087">
    <property type="entry name" value="AAA_12"/>
    <property type="match status" value="1"/>
</dbReference>
<dbReference type="Pfam" id="PF12726">
    <property type="entry name" value="SEN1_N"/>
    <property type="match status" value="1"/>
</dbReference>
<keyword evidence="1" id="KW-0347">Helicase</keyword>
<keyword evidence="1" id="KW-0067">ATP-binding</keyword>
<keyword evidence="2" id="KW-0175">Coiled coil</keyword>
<dbReference type="CDD" id="cd18808">
    <property type="entry name" value="SF1_C_Upf1"/>
    <property type="match status" value="1"/>
</dbReference>
<evidence type="ECO:0000313" key="9">
    <source>
        <dbReference type="Proteomes" id="UP001562354"/>
    </source>
</evidence>
<dbReference type="Gene3D" id="3.40.50.300">
    <property type="entry name" value="P-loop containing nucleotide triphosphate hydrolases"/>
    <property type="match status" value="2"/>
</dbReference>
<feature type="region of interest" description="Disordered" evidence="3">
    <location>
        <begin position="859"/>
        <end position="883"/>
    </location>
</feature>
<feature type="domain" description="Helicase SEN1 beta-barrel" evidence="7">
    <location>
        <begin position="1149"/>
        <end position="1248"/>
    </location>
</feature>
<dbReference type="EMBL" id="JBFMKM010000003">
    <property type="protein sequence ID" value="KAL1311230.1"/>
    <property type="molecule type" value="Genomic_DNA"/>
</dbReference>
<feature type="domain" description="DNA2/NAM7 helicase helicase" evidence="5">
    <location>
        <begin position="1298"/>
        <end position="1589"/>
    </location>
</feature>
<evidence type="ECO:0000313" key="8">
    <source>
        <dbReference type="EMBL" id="KAL1311230.1"/>
    </source>
</evidence>
<dbReference type="InterPro" id="IPR056474">
    <property type="entry name" value="SEN1_barrel"/>
</dbReference>
<dbReference type="Pfam" id="PF23576">
    <property type="entry name" value="SEN1_barrel"/>
    <property type="match status" value="1"/>
</dbReference>
<evidence type="ECO:0000256" key="2">
    <source>
        <dbReference type="SAM" id="Coils"/>
    </source>
</evidence>
<sequence length="1993" mass="220960">MSDLDIVREIEDILALPKNIHWFCPRDTDIDEFATYYDEDVADILATETAEEKEARKEKIAQAQERKDHVLHACHILAFDGEQALELLAKLKEQLKLQLTRCTVCVREYHRGRQELKHGLEEQYDGDVVADFMARFDRMNIDRITAGLDQAMNTLMDTEPAERSIAVLPQAEMYALFESMHCTALLQEEHLLEAHFDKPFRLVQTRKKIALSEYTPALASFLFSKNTDRSAWALRGWKKFKRPLNAPEFDWAVRDVLTAAATLIKIYGGTPEALSIFWRGTRMIVEKLTKDIITHHFRAMDVDIYMLMLDHLQSDFEGYPDIIATMQLLLETSSFDFWDALGAISPQTVADQPFNSPFLDRRMTATEQEESRQLDLLLAWVGPFISSIKATNLAPACRAIVNQLMSRAKADRVSAYARSLCWQIGLKTLVKTLVVLDQTSAGSAIVADLLEVVRCHIHQVLEDIDTYRDKPELAKERALGLDLVRCALTLDCSSLARTRENILRGNNLGHDLNISSLTIWAATTRAVRPGNITLASAILTGVRKLVIFEPLTGKQSSASPKQAEAWNGGFSRASAYVRDLLETLQDFESSELLELLKTPESAQAFFAATFSGHAEIQQAASTILKAMAGAETRRDGIRYILDNFLAESSEAMSHTLKTIAKARLFAPCRTLLKIGNDILDCLCSPQDGILRSRVLTSRNISATESFWQSLWIVVGNIFKHTEEWSLSGQDKNMMMEFCRDAMDFADQAFDQYSVITGALHEAEAGAKSTLQDTQRRLLQMPREASGHATKWLRLRDEYLVAKAVSLTCRVMGRLGDVGLQLPEEASFFIDDIVSGTAKNKLTTGQRAELRRALENHLGHEADASEASESDVQKPQKQGKLSSWVTSTASGGVITIPQPKTKTSIDLDTWRSAAQARNQEKQDLKKAINGASPTAELLRNQKDLVNKNVISKKTAAAPQLSPSDFRRKRQEEQDAMRKRNLETIAAAKRAKAGLGGAGSGLSGIGVEGKDHSFKGEGVMVSSDESSDDEDGFDAELFGVTKTSKRADTVKRDAAGAIGLRPEQRRPVKLQRQVRSAKDMRARLAPDLSPLHKSILGWDYFHDGDYPPNSGDWQFKAVADSFRHVGEYQATFQPLLTLEAWFGFMKSKEENTSKPYEFKIVSRSSVDAFIEIGSSLSHADNRETQLSESDVILFSKESNPTNSPDAPHCLALVYRIRRKKQHLEVTYRVLPSSNMVSLLTPGNVLYGSKVQSITPLEREYGALLGLQYYDLCDEIVKARPSPLLDYSDKQLQPIIENYTVNKAQAKAVKSAVDNDAFTLIQGPPGSGKTKTIVALVGAILTDSLSEKSGTTRILVPKSTGLNQAAAPTTSKKLLVCAPSNAAVDELVMRFKQGIKTLKGVHKEVNVVRLGRSDAINSNVVDVTMDELVNKRLGQNNGDKDAREKTQAIMKEHQAISEQVRNARAKLDGGEVKGKEASQLQDEFNALRKRKAELGNQIDNAKDAETTASRTQDLNRKRVQQAILDEAHVICATLSGSGHDMFQSLNIEFETVVVDEAAQCVELSALIPLKYGCAKCILVGDPRQLPPTVFSKVASAKKYEQSLFVRMQTNFPGSVHLLDTQYRMHPAISSFPSATFYEGKLLDGDDMASLRQRPWHSSDLLAPYRFFDVRGQQQAAPKGHSLINLAEIDVAMALYERVTTDYSDFDFKSKIGIITPYKSQLRELKSRFSSRYGDRILDVIDFNTTDAFQGRESEIIIFSCVRASPTSIGFLSDIRRMNVGITRAKSSLWILGNSQSLANGEYWNKLLVDARERACYVDNDVMSKLRKHSSQFPAKATKMSAGLSAMKTNTPIKVEAPAHKQLPKTSNGGVKESVSKPQMVKSEPRDDAMQGVKVKVEDKITAMRSVATTVGESRSIKDGDVEMRDAGMGSRSGSGTPRPLANATTVDSKTSEPAGAGGAANPKPRTQQIPGRAAAPVIRKRKPADPFMPAQKRKKQ</sequence>
<organism evidence="8 9">
    <name type="scientific">Neodothiora populina</name>
    <dbReference type="NCBI Taxonomy" id="2781224"/>
    <lineage>
        <taxon>Eukaryota</taxon>
        <taxon>Fungi</taxon>
        <taxon>Dikarya</taxon>
        <taxon>Ascomycota</taxon>
        <taxon>Pezizomycotina</taxon>
        <taxon>Dothideomycetes</taxon>
        <taxon>Dothideomycetidae</taxon>
        <taxon>Dothideales</taxon>
        <taxon>Dothioraceae</taxon>
        <taxon>Neodothiora</taxon>
    </lineage>
</organism>
<proteinExistence type="predicted"/>
<keyword evidence="9" id="KW-1185">Reference proteome</keyword>
<keyword evidence="1" id="KW-0378">Hydrolase</keyword>
<feature type="compositionally biased region" description="Basic and acidic residues" evidence="3">
    <location>
        <begin position="1911"/>
        <end position="1922"/>
    </location>
</feature>
<feature type="region of interest" description="Disordered" evidence="3">
    <location>
        <begin position="952"/>
        <end position="972"/>
    </location>
</feature>
<evidence type="ECO:0000259" key="4">
    <source>
        <dbReference type="Pfam" id="PF12726"/>
    </source>
</evidence>
<dbReference type="GeneID" id="95975123"/>
<name>A0ABR3PP15_9PEZI</name>
<dbReference type="RefSeq" id="XP_069204079.1">
    <property type="nucleotide sequence ID" value="XM_069340609.1"/>
</dbReference>
<evidence type="ECO:0000256" key="3">
    <source>
        <dbReference type="SAM" id="MobiDB-lite"/>
    </source>
</evidence>
<dbReference type="SUPFAM" id="SSF52540">
    <property type="entry name" value="P-loop containing nucleoside triphosphate hydrolases"/>
    <property type="match status" value="1"/>
</dbReference>
<dbReference type="InterPro" id="IPR041677">
    <property type="entry name" value="DNA2/NAM7_AAA_11"/>
</dbReference>
<protein>
    <submittedName>
        <fullName evidence="8">Uncharacterized protein</fullName>
    </submittedName>
</protein>
<feature type="domain" description="Helicase Sen1 N-terminal" evidence="4">
    <location>
        <begin position="91"/>
        <end position="805"/>
    </location>
</feature>
<dbReference type="InterPro" id="IPR045055">
    <property type="entry name" value="DNA2/NAM7-like"/>
</dbReference>
<evidence type="ECO:0000259" key="5">
    <source>
        <dbReference type="Pfam" id="PF13086"/>
    </source>
</evidence>
<dbReference type="PANTHER" id="PTHR10887:SF495">
    <property type="entry name" value="HELICASE SENATAXIN ISOFORM X1-RELATED"/>
    <property type="match status" value="1"/>
</dbReference>
<feature type="compositionally biased region" description="Polar residues" evidence="3">
    <location>
        <begin position="872"/>
        <end position="883"/>
    </location>
</feature>
<dbReference type="InterPro" id="IPR024481">
    <property type="entry name" value="Helicase_Sen1_N"/>
</dbReference>
<dbReference type="CDD" id="cd18042">
    <property type="entry name" value="DEXXQc_SETX"/>
    <property type="match status" value="1"/>
</dbReference>
<feature type="region of interest" description="Disordered" evidence="3">
    <location>
        <begin position="1855"/>
        <end position="1887"/>
    </location>
</feature>
<reference evidence="8 9" key="1">
    <citation type="submission" date="2024-07" db="EMBL/GenBank/DDBJ databases">
        <title>Draft sequence of the Neodothiora populina.</title>
        <authorList>
            <person name="Drown D.D."/>
            <person name="Schuette U.S."/>
            <person name="Buechlein A.B."/>
            <person name="Rusch D.R."/>
            <person name="Winton L.W."/>
            <person name="Adams G.A."/>
        </authorList>
    </citation>
    <scope>NUCLEOTIDE SEQUENCE [LARGE SCALE GENOMIC DNA]</scope>
    <source>
        <strain evidence="8 9">CPC 39397</strain>
    </source>
</reference>
<dbReference type="InterPro" id="IPR041679">
    <property type="entry name" value="DNA2/NAM7-like_C"/>
</dbReference>
<keyword evidence="1" id="KW-0547">Nucleotide-binding</keyword>
<comment type="caution">
    <text evidence="8">The sequence shown here is derived from an EMBL/GenBank/DDBJ whole genome shotgun (WGS) entry which is preliminary data.</text>
</comment>
<dbReference type="InterPro" id="IPR047187">
    <property type="entry name" value="SF1_C_Upf1"/>
</dbReference>
<evidence type="ECO:0000259" key="7">
    <source>
        <dbReference type="Pfam" id="PF23576"/>
    </source>
</evidence>
<evidence type="ECO:0000256" key="1">
    <source>
        <dbReference type="ARBA" id="ARBA00022806"/>
    </source>
</evidence>
<gene>
    <name evidence="8" type="ORF">AAFC00_001420</name>
</gene>
<accession>A0ABR3PP15</accession>
<feature type="domain" description="DNA2/NAM7 helicase-like C-terminal" evidence="6">
    <location>
        <begin position="1596"/>
        <end position="1791"/>
    </location>
</feature>
<dbReference type="Pfam" id="PF13086">
    <property type="entry name" value="AAA_11"/>
    <property type="match status" value="1"/>
</dbReference>
<evidence type="ECO:0000259" key="6">
    <source>
        <dbReference type="Pfam" id="PF13087"/>
    </source>
</evidence>
<dbReference type="Proteomes" id="UP001562354">
    <property type="component" value="Unassembled WGS sequence"/>
</dbReference>
<dbReference type="PANTHER" id="PTHR10887">
    <property type="entry name" value="DNA2/NAM7 HELICASE FAMILY"/>
    <property type="match status" value="1"/>
</dbReference>
<feature type="region of interest" description="Disordered" evidence="3">
    <location>
        <begin position="1906"/>
        <end position="1993"/>
    </location>
</feature>
<dbReference type="InterPro" id="IPR027417">
    <property type="entry name" value="P-loop_NTPase"/>
</dbReference>